<proteinExistence type="predicted"/>
<keyword evidence="1" id="KW-1133">Transmembrane helix</keyword>
<evidence type="ECO:0000313" key="3">
    <source>
        <dbReference type="Proteomes" id="UP001302072"/>
    </source>
</evidence>
<name>A0ABY9YTP3_9GAMM</name>
<dbReference type="RefSeq" id="WP_311193191.1">
    <property type="nucleotide sequence ID" value="NZ_CP115541.1"/>
</dbReference>
<gene>
    <name evidence="2" type="ORF">PDM29_07315</name>
</gene>
<feature type="transmembrane region" description="Helical" evidence="1">
    <location>
        <begin position="90"/>
        <end position="109"/>
    </location>
</feature>
<sequence>MDDASKSVSQVSWTAKFTLAGVALLLTTAVTAGGILLYWVGSVARATYLSELGVPVDAFDRTRESIIEWGAYSFFFKWADYLDVLGSRPWAVVVVGFATFALAMSYFWPSTPKKAASGGPRTRAVVYSTIAALVAPMISLVLMAGVVLVLGLPAAMGESRGEQLAQKLKTGACMDEYSGSCQELWRENRPIGKGAVISESGTRIAFFDACAGRTVVMDVSGTEIRSSGKYAGHEALHQSCKSLMSAAAIEASEA</sequence>
<dbReference type="Proteomes" id="UP001302072">
    <property type="component" value="Chromosome"/>
</dbReference>
<keyword evidence="3" id="KW-1185">Reference proteome</keyword>
<reference evidence="2 3" key="1">
    <citation type="submission" date="2022-12" db="EMBL/GenBank/DDBJ databases">
        <title>Two new species, Stenotrophomonas aracearum and Stenotrophomonas oahuensis, isolated from Anthurium (Araceae family) in Hawaii.</title>
        <authorList>
            <person name="Chunag S.C."/>
            <person name="Dobhal S."/>
            <person name="Alvarez A."/>
            <person name="Arif M."/>
        </authorList>
    </citation>
    <scope>NUCLEOTIDE SEQUENCE [LARGE SCALE GENOMIC DNA]</scope>
    <source>
        <strain evidence="2 3">A5586</strain>
    </source>
</reference>
<keyword evidence="1" id="KW-0812">Transmembrane</keyword>
<organism evidence="2 3">
    <name type="scientific">Stenotrophomonas oahuensis</name>
    <dbReference type="NCBI Taxonomy" id="3003271"/>
    <lineage>
        <taxon>Bacteria</taxon>
        <taxon>Pseudomonadati</taxon>
        <taxon>Pseudomonadota</taxon>
        <taxon>Gammaproteobacteria</taxon>
        <taxon>Lysobacterales</taxon>
        <taxon>Lysobacteraceae</taxon>
        <taxon>Stenotrophomonas</taxon>
    </lineage>
</organism>
<protein>
    <recommendedName>
        <fullName evidence="4">Transmembrane protein</fullName>
    </recommendedName>
</protein>
<keyword evidence="1" id="KW-0472">Membrane</keyword>
<evidence type="ECO:0008006" key="4">
    <source>
        <dbReference type="Google" id="ProtNLM"/>
    </source>
</evidence>
<evidence type="ECO:0000313" key="2">
    <source>
        <dbReference type="EMBL" id="WNH54078.1"/>
    </source>
</evidence>
<feature type="transmembrane region" description="Helical" evidence="1">
    <location>
        <begin position="129"/>
        <end position="152"/>
    </location>
</feature>
<feature type="transmembrane region" description="Helical" evidence="1">
    <location>
        <begin position="20"/>
        <end position="40"/>
    </location>
</feature>
<accession>A0ABY9YTP3</accession>
<evidence type="ECO:0000256" key="1">
    <source>
        <dbReference type="SAM" id="Phobius"/>
    </source>
</evidence>
<dbReference type="EMBL" id="CP115541">
    <property type="protein sequence ID" value="WNH54078.1"/>
    <property type="molecule type" value="Genomic_DNA"/>
</dbReference>